<feature type="region of interest" description="Disordered" evidence="2">
    <location>
        <begin position="899"/>
        <end position="927"/>
    </location>
</feature>
<feature type="coiled-coil region" evidence="1">
    <location>
        <begin position="438"/>
        <end position="469"/>
    </location>
</feature>
<keyword evidence="3" id="KW-0812">Transmembrane</keyword>
<dbReference type="PANTHER" id="PTHR44757:SF2">
    <property type="entry name" value="BIOFILM ARCHITECTURE MAINTENANCE PROTEIN MBAA"/>
    <property type="match status" value="1"/>
</dbReference>
<dbReference type="Proteomes" id="UP001166585">
    <property type="component" value="Unassembled WGS sequence"/>
</dbReference>
<dbReference type="Pfam" id="PF00563">
    <property type="entry name" value="EAL"/>
    <property type="match status" value="1"/>
</dbReference>
<gene>
    <name evidence="6" type="ORF">KIP89_11005</name>
</gene>
<protein>
    <submittedName>
        <fullName evidence="6">EAL domain-containing protein</fullName>
    </submittedName>
</protein>
<dbReference type="SUPFAM" id="SSF141868">
    <property type="entry name" value="EAL domain-like"/>
    <property type="match status" value="1"/>
</dbReference>
<dbReference type="InterPro" id="IPR035919">
    <property type="entry name" value="EAL_sf"/>
</dbReference>
<evidence type="ECO:0000256" key="1">
    <source>
        <dbReference type="SAM" id="Coils"/>
    </source>
</evidence>
<dbReference type="SMART" id="SM00052">
    <property type="entry name" value="EAL"/>
    <property type="match status" value="1"/>
</dbReference>
<evidence type="ECO:0000256" key="3">
    <source>
        <dbReference type="SAM" id="Phobius"/>
    </source>
</evidence>
<accession>A0ABS5R7Z8</accession>
<feature type="domain" description="GGDEF" evidence="5">
    <location>
        <begin position="507"/>
        <end position="640"/>
    </location>
</feature>
<evidence type="ECO:0000259" key="5">
    <source>
        <dbReference type="PROSITE" id="PS50887"/>
    </source>
</evidence>
<dbReference type="NCBIfam" id="TIGR00254">
    <property type="entry name" value="GGDEF"/>
    <property type="match status" value="1"/>
</dbReference>
<keyword evidence="7" id="KW-1185">Reference proteome</keyword>
<feature type="compositionally biased region" description="Polar residues" evidence="2">
    <location>
        <begin position="908"/>
        <end position="917"/>
    </location>
</feature>
<dbReference type="SUPFAM" id="SSF55073">
    <property type="entry name" value="Nucleotide cyclase"/>
    <property type="match status" value="1"/>
</dbReference>
<dbReference type="Gene3D" id="3.30.70.270">
    <property type="match status" value="1"/>
</dbReference>
<dbReference type="EMBL" id="JAHCQH010000015">
    <property type="protein sequence ID" value="MBS9477637.1"/>
    <property type="molecule type" value="Genomic_DNA"/>
</dbReference>
<proteinExistence type="predicted"/>
<name>A0ABS5R7Z8_9HYPH</name>
<feature type="transmembrane region" description="Helical" evidence="3">
    <location>
        <begin position="285"/>
        <end position="308"/>
    </location>
</feature>
<dbReference type="SMART" id="SM00267">
    <property type="entry name" value="GGDEF"/>
    <property type="match status" value="1"/>
</dbReference>
<feature type="domain" description="EAL" evidence="4">
    <location>
        <begin position="649"/>
        <end position="899"/>
    </location>
</feature>
<keyword evidence="3" id="KW-0472">Membrane</keyword>
<feature type="transmembrane region" description="Helical" evidence="3">
    <location>
        <begin position="20"/>
        <end position="40"/>
    </location>
</feature>
<keyword evidence="1" id="KW-0175">Coiled coil</keyword>
<dbReference type="InterPro" id="IPR000160">
    <property type="entry name" value="GGDEF_dom"/>
</dbReference>
<dbReference type="PROSITE" id="PS50883">
    <property type="entry name" value="EAL"/>
    <property type="match status" value="1"/>
</dbReference>
<sequence>MTRHDRQPRTTMIWPRLKSGVAVGTVLILLTVAGGTAMLLDRGERAAMAVASTGLERSAQAVENALNRQLLQVHGALASLPSLLAAAGASPQGSPVTRELLSGLNFQTLAYRDLMLVARDGAIIATSRLNGTQRELPFKIDQLRGTPLALLGPLRNKISGDWSLYLARTVPEWHGITPVAEVPLLTLMKLLAETGVDPQVRISLQRPDGRLIGVLPHDELRTGEIVADPPQPHDPDGVAFLVPSAAAEDASLYVIRASLYNDVRVVLSAPRRVLLANWLRDRDRLLLSVAIGMTLVGAFGGMLLLALAQRERMEAERTKAANVLVNAIEAMSDGFVMWDQEDRLVTCNQRFRDIYAMSAPFMTPGARFEDIIRQAVEAGQYLVPDHERSALVTQMIDMHREASGSAERQLADGRWILIRERRTADGGLVGIRADITALKTAHAELAEANARANAAAAEARRQNAALIEREGQIRFLAHHDDLTRLPNRVLFRSRIDAALQAAAERGERLALLYLDLDRFKDVNDTLGHPVGDALLRAAAARLGNSVADAERVARLGGDEFAVISLAPEQPEAGQALSERIIAELSTPYSILGHTIAASVSVGIAISDGTELDADALLKQADLALYHAKAKGRGTYCVFTQEMDAHLRGRVELETDLRLALDGDQFHLVYQPIFDLADNRLRGFEALLRWQHPERGLVNPATFIPLAEETRLIVEIGAWVLERACADLADLPGAPRLAVNLSPVQLAVGDLVGMVSDVLARTGFDPHRLELEITETALFDNNARNLDALRRLKELGVGIVLDDFGTGYSSLSHLRLFPLDKIKIDRSFVREMVERPDSAAIVDTIADLAGRLGMTTTAEGIETAEQQDVARRAGCTHGQGFFLGRPQLLDQARTLAAADGGAARGSTAQDGQAGSTHIESPGLFTIGS</sequence>
<comment type="caution">
    <text evidence="6">The sequence shown here is derived from an EMBL/GenBank/DDBJ whole genome shotgun (WGS) entry which is preliminary data.</text>
</comment>
<evidence type="ECO:0000313" key="6">
    <source>
        <dbReference type="EMBL" id="MBS9477637.1"/>
    </source>
</evidence>
<evidence type="ECO:0000259" key="4">
    <source>
        <dbReference type="PROSITE" id="PS50883"/>
    </source>
</evidence>
<reference evidence="6" key="1">
    <citation type="submission" date="2021-05" db="EMBL/GenBank/DDBJ databases">
        <authorList>
            <person name="Sun Q."/>
            <person name="Inoue M."/>
        </authorList>
    </citation>
    <scope>NUCLEOTIDE SEQUENCE</scope>
    <source>
        <strain evidence="6">VKM B-3255</strain>
    </source>
</reference>
<organism evidence="6 7">
    <name type="scientific">Ancylobacter radicis</name>
    <dbReference type="NCBI Taxonomy" id="2836179"/>
    <lineage>
        <taxon>Bacteria</taxon>
        <taxon>Pseudomonadati</taxon>
        <taxon>Pseudomonadota</taxon>
        <taxon>Alphaproteobacteria</taxon>
        <taxon>Hyphomicrobiales</taxon>
        <taxon>Xanthobacteraceae</taxon>
        <taxon>Ancylobacter</taxon>
    </lineage>
</organism>
<dbReference type="CDD" id="cd01948">
    <property type="entry name" value="EAL"/>
    <property type="match status" value="1"/>
</dbReference>
<dbReference type="InterPro" id="IPR029787">
    <property type="entry name" value="Nucleotide_cyclase"/>
</dbReference>
<dbReference type="Pfam" id="PF00990">
    <property type="entry name" value="GGDEF"/>
    <property type="match status" value="1"/>
</dbReference>
<dbReference type="Gene3D" id="3.30.450.20">
    <property type="entry name" value="PAS domain"/>
    <property type="match status" value="2"/>
</dbReference>
<dbReference type="InterPro" id="IPR052155">
    <property type="entry name" value="Biofilm_reg_signaling"/>
</dbReference>
<dbReference type="Gene3D" id="3.20.20.450">
    <property type="entry name" value="EAL domain"/>
    <property type="match status" value="1"/>
</dbReference>
<dbReference type="PROSITE" id="PS50887">
    <property type="entry name" value="GGDEF"/>
    <property type="match status" value="1"/>
</dbReference>
<dbReference type="RefSeq" id="WP_213755376.1">
    <property type="nucleotide sequence ID" value="NZ_JAHCQH010000015.1"/>
</dbReference>
<dbReference type="SUPFAM" id="SSF55785">
    <property type="entry name" value="PYP-like sensor domain (PAS domain)"/>
    <property type="match status" value="1"/>
</dbReference>
<dbReference type="InterPro" id="IPR035965">
    <property type="entry name" value="PAS-like_dom_sf"/>
</dbReference>
<evidence type="ECO:0000256" key="2">
    <source>
        <dbReference type="SAM" id="MobiDB-lite"/>
    </source>
</evidence>
<dbReference type="Pfam" id="PF12860">
    <property type="entry name" value="PAS_7"/>
    <property type="match status" value="1"/>
</dbReference>
<dbReference type="InterPro" id="IPR043128">
    <property type="entry name" value="Rev_trsase/Diguanyl_cyclase"/>
</dbReference>
<keyword evidence="3" id="KW-1133">Transmembrane helix</keyword>
<dbReference type="InterPro" id="IPR001633">
    <property type="entry name" value="EAL_dom"/>
</dbReference>
<dbReference type="CDD" id="cd01949">
    <property type="entry name" value="GGDEF"/>
    <property type="match status" value="1"/>
</dbReference>
<dbReference type="PANTHER" id="PTHR44757">
    <property type="entry name" value="DIGUANYLATE CYCLASE DGCP"/>
    <property type="match status" value="1"/>
</dbReference>
<evidence type="ECO:0000313" key="7">
    <source>
        <dbReference type="Proteomes" id="UP001166585"/>
    </source>
</evidence>